<dbReference type="Proteomes" id="UP000276133">
    <property type="component" value="Unassembled WGS sequence"/>
</dbReference>
<dbReference type="AlphaFoldDB" id="A0A3M7QSR1"/>
<organism evidence="1 2">
    <name type="scientific">Brachionus plicatilis</name>
    <name type="common">Marine rotifer</name>
    <name type="synonym">Brachionus muelleri</name>
    <dbReference type="NCBI Taxonomy" id="10195"/>
    <lineage>
        <taxon>Eukaryota</taxon>
        <taxon>Metazoa</taxon>
        <taxon>Spiralia</taxon>
        <taxon>Gnathifera</taxon>
        <taxon>Rotifera</taxon>
        <taxon>Eurotatoria</taxon>
        <taxon>Monogononta</taxon>
        <taxon>Pseudotrocha</taxon>
        <taxon>Ploima</taxon>
        <taxon>Brachionidae</taxon>
        <taxon>Brachionus</taxon>
    </lineage>
</organism>
<gene>
    <name evidence="1" type="ORF">BpHYR1_035973</name>
</gene>
<keyword evidence="2" id="KW-1185">Reference proteome</keyword>
<evidence type="ECO:0000313" key="1">
    <source>
        <dbReference type="EMBL" id="RNA14362.1"/>
    </source>
</evidence>
<name>A0A3M7QSR1_BRAPC</name>
<proteinExistence type="predicted"/>
<reference evidence="1 2" key="1">
    <citation type="journal article" date="2018" name="Sci. Rep.">
        <title>Genomic signatures of local adaptation to the degree of environmental predictability in rotifers.</title>
        <authorList>
            <person name="Franch-Gras L."/>
            <person name="Hahn C."/>
            <person name="Garcia-Roger E.M."/>
            <person name="Carmona M.J."/>
            <person name="Serra M."/>
            <person name="Gomez A."/>
        </authorList>
    </citation>
    <scope>NUCLEOTIDE SEQUENCE [LARGE SCALE GENOMIC DNA]</scope>
    <source>
        <strain evidence="1">HYR1</strain>
    </source>
</reference>
<protein>
    <submittedName>
        <fullName evidence="1">Uncharacterized protein</fullName>
    </submittedName>
</protein>
<sequence length="83" mass="9704">MIDLEEIFNESSIEDKSLSAYEVDRIDGPKRTNVNTTETGIEIDNQINNSNFFNRPRPSKTVYIDIIYVDVDYNIDCAYRLFM</sequence>
<accession>A0A3M7QSR1</accession>
<evidence type="ECO:0000313" key="2">
    <source>
        <dbReference type="Proteomes" id="UP000276133"/>
    </source>
</evidence>
<comment type="caution">
    <text evidence="1">The sequence shown here is derived from an EMBL/GenBank/DDBJ whole genome shotgun (WGS) entry which is preliminary data.</text>
</comment>
<dbReference type="EMBL" id="REGN01005207">
    <property type="protein sequence ID" value="RNA14362.1"/>
    <property type="molecule type" value="Genomic_DNA"/>
</dbReference>